<dbReference type="SUPFAM" id="SSF54106">
    <property type="entry name" value="LysM domain"/>
    <property type="match status" value="2"/>
</dbReference>
<accession>A0A1G6L454</accession>
<dbReference type="GO" id="GO:0008932">
    <property type="term" value="F:lytic endotransglycosylase activity"/>
    <property type="evidence" value="ECO:0007669"/>
    <property type="project" value="TreeGrafter"/>
</dbReference>
<dbReference type="CDD" id="cd00118">
    <property type="entry name" value="LysM"/>
    <property type="match status" value="2"/>
</dbReference>
<dbReference type="PANTHER" id="PTHR33734:SF22">
    <property type="entry name" value="MEMBRANE-BOUND LYTIC MUREIN TRANSGLYCOSYLASE D"/>
    <property type="match status" value="1"/>
</dbReference>
<evidence type="ECO:0000313" key="3">
    <source>
        <dbReference type="Proteomes" id="UP000183203"/>
    </source>
</evidence>
<dbReference type="SMART" id="SM00257">
    <property type="entry name" value="LysM"/>
    <property type="match status" value="2"/>
</dbReference>
<dbReference type="PROSITE" id="PS51782">
    <property type="entry name" value="LYSM"/>
    <property type="match status" value="2"/>
</dbReference>
<feature type="domain" description="LysM" evidence="1">
    <location>
        <begin position="166"/>
        <end position="210"/>
    </location>
</feature>
<sequence>MFTFVTHVTCASHVDIRLRACQRGGQSDERKPPTMRRLTLSPLPTRRVVATWPAAVAGTIALSLAGEGAAHAAPPTPPLSSLPTSPIKTLPALASLSGPTTYTVQPGDTVWGIARANGLDVASVQAANGLGADSVIRPGQVLVLGGAPASSTPVAPAAPAPAPAAVTHEVQPGDTVSAIASANGVSLDAVLSANGLTRASIIYPGDVLQIPSGSPAAAPAAVAPATAPGLDVEQSDNARLIIRIGRELGVSDHGIRIALGTAMQESWLRNIDWGDRDSLGLFQQRPSMGWGTREQILDRERSTRVFYGGPSDPNGWQTRGLLDIPGWEQMPYADAAQAVQISAYPDRYAQWEQPATTWLAVLG</sequence>
<proteinExistence type="predicted"/>
<dbReference type="AlphaFoldDB" id="A0A1G6L454"/>
<reference evidence="2 3" key="1">
    <citation type="submission" date="2016-09" db="EMBL/GenBank/DDBJ databases">
        <authorList>
            <person name="Capua I."/>
            <person name="De Benedictis P."/>
            <person name="Joannis T."/>
            <person name="Lombin L.H."/>
            <person name="Cattoli G."/>
        </authorList>
    </citation>
    <scope>NUCLEOTIDE SEQUENCE [LARGE SCALE GENOMIC DNA]</scope>
    <source>
        <strain evidence="2 3">NIO-1002</strain>
    </source>
</reference>
<dbReference type="Pfam" id="PF01476">
    <property type="entry name" value="LysM"/>
    <property type="match status" value="2"/>
</dbReference>
<dbReference type="InterPro" id="IPR018392">
    <property type="entry name" value="LysM"/>
</dbReference>
<dbReference type="PANTHER" id="PTHR33734">
    <property type="entry name" value="LYSM DOMAIN-CONTAINING GPI-ANCHORED PROTEIN 2"/>
    <property type="match status" value="1"/>
</dbReference>
<evidence type="ECO:0000313" key="2">
    <source>
        <dbReference type="EMBL" id="SDC37891.1"/>
    </source>
</evidence>
<name>A0A1G6L454_9MICO</name>
<dbReference type="STRING" id="993073.AS029_09710"/>
<protein>
    <submittedName>
        <fullName evidence="2">LysM repeat-containing protein</fullName>
    </submittedName>
</protein>
<dbReference type="Gene3D" id="3.10.350.10">
    <property type="entry name" value="LysM domain"/>
    <property type="match status" value="2"/>
</dbReference>
<feature type="domain" description="LysM" evidence="1">
    <location>
        <begin position="100"/>
        <end position="144"/>
    </location>
</feature>
<dbReference type="Proteomes" id="UP000183203">
    <property type="component" value="Unassembled WGS sequence"/>
</dbReference>
<gene>
    <name evidence="2" type="ORF">SAMN05216418_2208</name>
</gene>
<organism evidence="2 3">
    <name type="scientific">Microbacterium enclense</name>
    <dbReference type="NCBI Taxonomy" id="993073"/>
    <lineage>
        <taxon>Bacteria</taxon>
        <taxon>Bacillati</taxon>
        <taxon>Actinomycetota</taxon>
        <taxon>Actinomycetes</taxon>
        <taxon>Micrococcales</taxon>
        <taxon>Microbacteriaceae</taxon>
        <taxon>Microbacterium</taxon>
    </lineage>
</organism>
<dbReference type="InterPro" id="IPR036779">
    <property type="entry name" value="LysM_dom_sf"/>
</dbReference>
<evidence type="ECO:0000259" key="1">
    <source>
        <dbReference type="PROSITE" id="PS51782"/>
    </source>
</evidence>
<dbReference type="EMBL" id="FMYG01000004">
    <property type="protein sequence ID" value="SDC37891.1"/>
    <property type="molecule type" value="Genomic_DNA"/>
</dbReference>